<evidence type="ECO:0000256" key="1">
    <source>
        <dbReference type="SAM" id="Coils"/>
    </source>
</evidence>
<protein>
    <submittedName>
        <fullName evidence="2">Uncharacterized protein</fullName>
    </submittedName>
</protein>
<evidence type="ECO:0000313" key="3">
    <source>
        <dbReference type="Proteomes" id="UP001177003"/>
    </source>
</evidence>
<name>A0AA35VIL0_LACSI</name>
<sequence>MVACNNVLVVPAFLYAINYHLKFTNNLLPCPAASQSSYIQELQNEKKDLTKRKIGKIQKENRSVVFQRREGQETVKKLFRLPDKHLYSTGTLNHILELVAAYKGNSPSDLKCFIDMIKWYLLVRGALLQKRQQQ</sequence>
<keyword evidence="1" id="KW-0175">Coiled coil</keyword>
<gene>
    <name evidence="2" type="ORF">LSALG_LOCUS4325</name>
</gene>
<dbReference type="AlphaFoldDB" id="A0AA35VIL0"/>
<evidence type="ECO:0000313" key="2">
    <source>
        <dbReference type="EMBL" id="CAI9263647.1"/>
    </source>
</evidence>
<feature type="coiled-coil region" evidence="1">
    <location>
        <begin position="32"/>
        <end position="59"/>
    </location>
</feature>
<dbReference type="Proteomes" id="UP001177003">
    <property type="component" value="Chromosome 0"/>
</dbReference>
<accession>A0AA35VIL0</accession>
<reference evidence="2" key="1">
    <citation type="submission" date="2023-04" db="EMBL/GenBank/DDBJ databases">
        <authorList>
            <person name="Vijverberg K."/>
            <person name="Xiong W."/>
            <person name="Schranz E."/>
        </authorList>
    </citation>
    <scope>NUCLEOTIDE SEQUENCE</scope>
</reference>
<organism evidence="2 3">
    <name type="scientific">Lactuca saligna</name>
    <name type="common">Willowleaf lettuce</name>
    <dbReference type="NCBI Taxonomy" id="75948"/>
    <lineage>
        <taxon>Eukaryota</taxon>
        <taxon>Viridiplantae</taxon>
        <taxon>Streptophyta</taxon>
        <taxon>Embryophyta</taxon>
        <taxon>Tracheophyta</taxon>
        <taxon>Spermatophyta</taxon>
        <taxon>Magnoliopsida</taxon>
        <taxon>eudicotyledons</taxon>
        <taxon>Gunneridae</taxon>
        <taxon>Pentapetalae</taxon>
        <taxon>asterids</taxon>
        <taxon>campanulids</taxon>
        <taxon>Asterales</taxon>
        <taxon>Asteraceae</taxon>
        <taxon>Cichorioideae</taxon>
        <taxon>Cichorieae</taxon>
        <taxon>Lactucinae</taxon>
        <taxon>Lactuca</taxon>
    </lineage>
</organism>
<keyword evidence="3" id="KW-1185">Reference proteome</keyword>
<proteinExistence type="predicted"/>
<dbReference type="EMBL" id="OX465086">
    <property type="protein sequence ID" value="CAI9263647.1"/>
    <property type="molecule type" value="Genomic_DNA"/>
</dbReference>